<feature type="domain" description="DSBA-like thioredoxin" evidence="3">
    <location>
        <begin position="3"/>
        <end position="195"/>
    </location>
</feature>
<dbReference type="InterPro" id="IPR051924">
    <property type="entry name" value="GST_Kappa/NadH"/>
</dbReference>
<dbReference type="InterPro" id="IPR001853">
    <property type="entry name" value="DSBA-like_thioredoxin_dom"/>
</dbReference>
<reference evidence="4 5" key="1">
    <citation type="submission" date="2015-05" db="EMBL/GenBank/DDBJ databases">
        <title>Genome sequencing and analysis of members of genus Stenotrophomonas.</title>
        <authorList>
            <person name="Patil P.P."/>
            <person name="Midha S."/>
            <person name="Patil P.B."/>
        </authorList>
    </citation>
    <scope>NUCLEOTIDE SEQUENCE [LARGE SCALE GENOMIC DNA]</scope>
    <source>
        <strain evidence="4 5">DSM 21858</strain>
    </source>
</reference>
<comment type="caution">
    <text evidence="4">The sequence shown here is derived from an EMBL/GenBank/DDBJ whole genome shotgun (WGS) entry which is preliminary data.</text>
</comment>
<accession>A0A0R0CXY2</accession>
<organism evidence="4 5">
    <name type="scientific">Pseudoxanthomonas dokdonensis</name>
    <dbReference type="NCBI Taxonomy" id="344882"/>
    <lineage>
        <taxon>Bacteria</taxon>
        <taxon>Pseudomonadati</taxon>
        <taxon>Pseudomonadota</taxon>
        <taxon>Gammaproteobacteria</taxon>
        <taxon>Lysobacterales</taxon>
        <taxon>Lysobacteraceae</taxon>
        <taxon>Pseudoxanthomonas</taxon>
    </lineage>
</organism>
<dbReference type="GO" id="GO:0018845">
    <property type="term" value="F:2-hydroxychromene-2-carboxylate isomerase activity"/>
    <property type="evidence" value="ECO:0007669"/>
    <property type="project" value="UniProtKB-UniRule"/>
</dbReference>
<comment type="similarity">
    <text evidence="1">Belongs to the GST superfamily. NadH family.</text>
</comment>
<dbReference type="GO" id="GO:0006749">
    <property type="term" value="P:glutathione metabolic process"/>
    <property type="evidence" value="ECO:0007669"/>
    <property type="project" value="TreeGrafter"/>
</dbReference>
<evidence type="ECO:0000313" key="4">
    <source>
        <dbReference type="EMBL" id="KRG70211.1"/>
    </source>
</evidence>
<evidence type="ECO:0000256" key="2">
    <source>
        <dbReference type="PIRSR" id="PIRSR006386-1"/>
    </source>
</evidence>
<evidence type="ECO:0000313" key="5">
    <source>
        <dbReference type="Proteomes" id="UP000052052"/>
    </source>
</evidence>
<dbReference type="PANTHER" id="PTHR42943:SF13">
    <property type="entry name" value="GLUTATHIONE S-TRANSFERASE KAPPA-RELATED"/>
    <property type="match status" value="1"/>
</dbReference>
<dbReference type="EC" id="5.99.1.4" evidence="1"/>
<dbReference type="InterPro" id="IPR036249">
    <property type="entry name" value="Thioredoxin-like_sf"/>
</dbReference>
<dbReference type="EMBL" id="LDJL01000007">
    <property type="protein sequence ID" value="KRG70211.1"/>
    <property type="molecule type" value="Genomic_DNA"/>
</dbReference>
<dbReference type="PANTHER" id="PTHR42943">
    <property type="entry name" value="GLUTATHIONE S-TRANSFERASE KAPPA"/>
    <property type="match status" value="1"/>
</dbReference>
<proteinExistence type="inferred from homology"/>
<sequence>MSTVDYFFSLLSPWAYLGHPTLLEVAASTGAGIRYRPMQFQPVLAAAGGQALKDRPLARQHYRLIELQRWRAQRGLPLDLQPRFFPVDVSLADRVVIALVQAGKDPAGYVGDAGRALWAEQGDLSDRALIGGLLERHGLPASELLAAADGEQAGNEYQANTQAAIAAGLPGMPAYVLDGEVFWGQDRLDMLQGALRSPRPPYRIP</sequence>
<dbReference type="CDD" id="cd03022">
    <property type="entry name" value="DsbA_HCCA_Iso"/>
    <property type="match status" value="1"/>
</dbReference>
<dbReference type="PIRSF" id="PIRSF006386">
    <property type="entry name" value="HCCAis_GSTk"/>
    <property type="match status" value="1"/>
</dbReference>
<dbReference type="PATRIC" id="fig|344882.3.peg.2917"/>
<name>A0A0R0CXY2_9GAMM</name>
<dbReference type="InterPro" id="IPR044087">
    <property type="entry name" value="NahD-like"/>
</dbReference>
<dbReference type="AlphaFoldDB" id="A0A0R0CXY2"/>
<protein>
    <recommendedName>
        <fullName evidence="1">2-hydroxychromene-2-carboxylate isomerase</fullName>
        <ecNumber evidence="1">5.99.1.4</ecNumber>
    </recommendedName>
</protein>
<evidence type="ECO:0000256" key="1">
    <source>
        <dbReference type="PIRNR" id="PIRNR006386"/>
    </source>
</evidence>
<dbReference type="Pfam" id="PF01323">
    <property type="entry name" value="DSBA"/>
    <property type="match status" value="1"/>
</dbReference>
<dbReference type="GO" id="GO:1901170">
    <property type="term" value="P:naphthalene catabolic process"/>
    <property type="evidence" value="ECO:0007669"/>
    <property type="project" value="InterPro"/>
</dbReference>
<comment type="catalytic activity">
    <reaction evidence="1">
        <text>2-hydroxychromene-2-carboxylate = (3E)-4-(2-hydroxyphenyl)-2-oxobut-3-enoate</text>
        <dbReference type="Rhea" id="RHEA:27401"/>
        <dbReference type="ChEBI" id="CHEBI:59350"/>
        <dbReference type="ChEBI" id="CHEBI:59353"/>
        <dbReference type="EC" id="5.99.1.4"/>
    </reaction>
</comment>
<dbReference type="OrthoDB" id="5244108at2"/>
<dbReference type="InterPro" id="IPR014440">
    <property type="entry name" value="HCCAis_GSTk"/>
</dbReference>
<dbReference type="GO" id="GO:0004364">
    <property type="term" value="F:glutathione transferase activity"/>
    <property type="evidence" value="ECO:0007669"/>
    <property type="project" value="TreeGrafter"/>
</dbReference>
<dbReference type="Proteomes" id="UP000052052">
    <property type="component" value="Unassembled WGS sequence"/>
</dbReference>
<dbReference type="GO" id="GO:0004602">
    <property type="term" value="F:glutathione peroxidase activity"/>
    <property type="evidence" value="ECO:0007669"/>
    <property type="project" value="TreeGrafter"/>
</dbReference>
<gene>
    <name evidence="4" type="ORF">ABB29_07845</name>
</gene>
<feature type="active site" description="Nucleophile" evidence="2">
    <location>
        <position position="12"/>
    </location>
</feature>
<dbReference type="STRING" id="344882.ABB29_07845"/>
<dbReference type="SUPFAM" id="SSF52833">
    <property type="entry name" value="Thioredoxin-like"/>
    <property type="match status" value="1"/>
</dbReference>
<evidence type="ECO:0000259" key="3">
    <source>
        <dbReference type="Pfam" id="PF01323"/>
    </source>
</evidence>
<keyword evidence="5" id="KW-1185">Reference proteome</keyword>
<dbReference type="Gene3D" id="3.40.30.10">
    <property type="entry name" value="Glutaredoxin"/>
    <property type="match status" value="1"/>
</dbReference>
<keyword evidence="1" id="KW-0413">Isomerase</keyword>